<dbReference type="CDD" id="cd01488">
    <property type="entry name" value="Uba3_RUB"/>
    <property type="match status" value="1"/>
</dbReference>
<dbReference type="AlphaFoldDB" id="A0A7S1EW45"/>
<feature type="active site" description="Glycyl thioester intermediate" evidence="10">
    <location>
        <position position="215"/>
    </location>
</feature>
<dbReference type="InterPro" id="IPR000594">
    <property type="entry name" value="ThiF_NAD_FAD-bd"/>
</dbReference>
<dbReference type="PANTHER" id="PTHR10953:SF6">
    <property type="entry name" value="NEDD8-ACTIVATING ENZYME E1 CATALYTIC SUBUNIT"/>
    <property type="match status" value="1"/>
</dbReference>
<keyword evidence="4 11" id="KW-0436">Ligase</keyword>
<comment type="catalytic activity">
    <reaction evidence="9 11">
        <text>ATP + [NEDD8 protein] + [E1 NEDD8-activating enzyme]-L-cysteine = AMP + diphosphate + [E1 NEDD8-activating enzyme]-S-[NEDD8 protein]-yl-L-cysteine.</text>
        <dbReference type="EC" id="6.2.1.64"/>
    </reaction>
</comment>
<dbReference type="GO" id="GO:0005634">
    <property type="term" value="C:nucleus"/>
    <property type="evidence" value="ECO:0007669"/>
    <property type="project" value="TreeGrafter"/>
</dbReference>
<dbReference type="Pfam" id="PF00899">
    <property type="entry name" value="ThiF"/>
    <property type="match status" value="1"/>
</dbReference>
<dbReference type="InterPro" id="IPR014929">
    <property type="entry name" value="E2-binding"/>
</dbReference>
<evidence type="ECO:0000256" key="3">
    <source>
        <dbReference type="ARBA" id="ARBA00015203"/>
    </source>
</evidence>
<evidence type="ECO:0000313" key="13">
    <source>
        <dbReference type="EMBL" id="CAD8827422.1"/>
    </source>
</evidence>
<dbReference type="UniPathway" id="UPA00885"/>
<comment type="similarity">
    <text evidence="2 11">Belongs to the ubiquitin-activating E1 family. UBA3 subfamily.</text>
</comment>
<dbReference type="SUPFAM" id="SSF69572">
    <property type="entry name" value="Activating enzymes of the ubiquitin-like proteins"/>
    <property type="match status" value="1"/>
</dbReference>
<dbReference type="EMBL" id="HBFQ01002609">
    <property type="protein sequence ID" value="CAD8827422.1"/>
    <property type="molecule type" value="Transcribed_RNA"/>
</dbReference>
<dbReference type="PROSITE" id="PS00865">
    <property type="entry name" value="UBIQUITIN_ACTIVAT_2"/>
    <property type="match status" value="1"/>
</dbReference>
<reference evidence="13" key="1">
    <citation type="submission" date="2021-01" db="EMBL/GenBank/DDBJ databases">
        <authorList>
            <person name="Corre E."/>
            <person name="Pelletier E."/>
            <person name="Niang G."/>
            <person name="Scheremetjew M."/>
            <person name="Finn R."/>
            <person name="Kale V."/>
            <person name="Holt S."/>
            <person name="Cochrane G."/>
            <person name="Meng A."/>
            <person name="Brown T."/>
            <person name="Cohen L."/>
        </authorList>
    </citation>
    <scope>NUCLEOTIDE SEQUENCE</scope>
</reference>
<accession>A0A7S1EW45</accession>
<dbReference type="Pfam" id="PF08825">
    <property type="entry name" value="E2_bind"/>
    <property type="match status" value="1"/>
</dbReference>
<dbReference type="SMART" id="SM01181">
    <property type="entry name" value="E2_bind"/>
    <property type="match status" value="1"/>
</dbReference>
<evidence type="ECO:0000256" key="9">
    <source>
        <dbReference type="ARBA" id="ARBA00024626"/>
    </source>
</evidence>
<dbReference type="FunFam" id="1.10.10.520:FF:000001">
    <property type="entry name" value="NEDD8-activating enzyme E1 catalytic subunit"/>
    <property type="match status" value="1"/>
</dbReference>
<feature type="domain" description="E2 binding" evidence="12">
    <location>
        <begin position="349"/>
        <end position="437"/>
    </location>
</feature>
<dbReference type="InterPro" id="IPR045886">
    <property type="entry name" value="ThiF/MoeB/HesA"/>
</dbReference>
<sequence length="437" mass="48437">MVDVVMTDSPGANLKHVERVLSRKSPFADPDAFQPGAETVEYLRECKILVIGAGGLGCEILKDLALSGFTNIHVVDMDTIDVTNLNRQFLFRQGDVGKPKADVAAAFINNRLGHLGVKITPHCGKIQDFDDSFYRKFNVVVAGLDNIPARRWLNATLHDMVDRSSGQPDPSTIIPLLDGGTEGFKGQARVIVPFMTSCFDCSLDSLPPQVNYPLCTIAETPRLPEHCIEYALVVLWDKSFPNRKVNNDSPDDMKWLYQQALERADAFRISGVTYQLTMGVVKRIIPAIASTNALIAAAICVEALKISTYCGPMLETYMMYMGQTGVYTHTFLKEKEDKCMVCGGGTLKLTRPRGSTLQELLDVLAEHPSYQLKRPSISGQNGVVFIQGPPPLRKMHEFKLQQTMEELLNTNVMVEGEDLTVTDASLPSKLRLEIRLE</sequence>
<dbReference type="GO" id="GO:0005737">
    <property type="term" value="C:cytoplasm"/>
    <property type="evidence" value="ECO:0007669"/>
    <property type="project" value="TreeGrafter"/>
</dbReference>
<dbReference type="InterPro" id="IPR033127">
    <property type="entry name" value="UBQ-activ_enz_E1_Cys_AS"/>
</dbReference>
<evidence type="ECO:0000256" key="8">
    <source>
        <dbReference type="ARBA" id="ARBA00023624"/>
    </source>
</evidence>
<dbReference type="GO" id="GO:0005524">
    <property type="term" value="F:ATP binding"/>
    <property type="evidence" value="ECO:0007669"/>
    <property type="project" value="UniProtKB-UniRule"/>
</dbReference>
<organism evidence="13">
    <name type="scientific">Noctiluca scintillans</name>
    <name type="common">Sea sparkle</name>
    <name type="synonym">Red tide dinoflagellate</name>
    <dbReference type="NCBI Taxonomy" id="2966"/>
    <lineage>
        <taxon>Eukaryota</taxon>
        <taxon>Sar</taxon>
        <taxon>Alveolata</taxon>
        <taxon>Dinophyceae</taxon>
        <taxon>Noctilucales</taxon>
        <taxon>Noctilucaceae</taxon>
        <taxon>Noctiluca</taxon>
    </lineage>
</organism>
<evidence type="ECO:0000259" key="12">
    <source>
        <dbReference type="SMART" id="SM01181"/>
    </source>
</evidence>
<dbReference type="InterPro" id="IPR035985">
    <property type="entry name" value="Ubiquitin-activating_enz"/>
</dbReference>
<comment type="function">
    <text evidence="11">Catalytic subunit of the dimeric E1 enzyme, which activates NEDD8.</text>
</comment>
<evidence type="ECO:0000256" key="5">
    <source>
        <dbReference type="ARBA" id="ARBA00022741"/>
    </source>
</evidence>
<evidence type="ECO:0000256" key="11">
    <source>
        <dbReference type="RuleBase" id="RU368009"/>
    </source>
</evidence>
<evidence type="ECO:0000256" key="4">
    <source>
        <dbReference type="ARBA" id="ARBA00022598"/>
    </source>
</evidence>
<proteinExistence type="inferred from homology"/>
<keyword evidence="7 11" id="KW-0067">ATP-binding</keyword>
<dbReference type="PANTHER" id="PTHR10953">
    <property type="entry name" value="UBIQUITIN-ACTIVATING ENZYME E1"/>
    <property type="match status" value="1"/>
</dbReference>
<dbReference type="InterPro" id="IPR023318">
    <property type="entry name" value="Ub_act_enz_dom_a_sf"/>
</dbReference>
<dbReference type="Gene3D" id="3.10.290.20">
    <property type="entry name" value="Ubiquitin-like 2 activating enzyme e1b. Chain: B, domain 3"/>
    <property type="match status" value="1"/>
</dbReference>
<dbReference type="Gene3D" id="1.10.10.520">
    <property type="entry name" value="Ubiquitin activating enzymes (Uba3). Chain: B, domain 2"/>
    <property type="match status" value="1"/>
</dbReference>
<keyword evidence="6 11" id="KW-0833">Ubl conjugation pathway</keyword>
<evidence type="ECO:0000256" key="10">
    <source>
        <dbReference type="PROSITE-ProRule" id="PRU10132"/>
    </source>
</evidence>
<dbReference type="EC" id="6.2.1.64" evidence="8 11"/>
<evidence type="ECO:0000256" key="2">
    <source>
        <dbReference type="ARBA" id="ARBA00006310"/>
    </source>
</evidence>
<dbReference type="GO" id="GO:0019781">
    <property type="term" value="F:NEDD8 activating enzyme activity"/>
    <property type="evidence" value="ECO:0007669"/>
    <property type="project" value="UniProtKB-UniRule"/>
</dbReference>
<dbReference type="InterPro" id="IPR030468">
    <property type="entry name" value="Uba3_N"/>
</dbReference>
<comment type="pathway">
    <text evidence="1 11">Protein modification; protein neddylation.</text>
</comment>
<protein>
    <recommendedName>
        <fullName evidence="3 11">NEDD8-activating enzyme E1 catalytic subunit</fullName>
        <ecNumber evidence="8 11">6.2.1.64</ecNumber>
    </recommendedName>
</protein>
<name>A0A7S1EW45_NOCSC</name>
<dbReference type="Gene3D" id="3.40.50.720">
    <property type="entry name" value="NAD(P)-binding Rossmann-like Domain"/>
    <property type="match status" value="1"/>
</dbReference>
<dbReference type="GO" id="GO:0045116">
    <property type="term" value="P:protein neddylation"/>
    <property type="evidence" value="ECO:0007669"/>
    <property type="project" value="UniProtKB-UniRule"/>
</dbReference>
<gene>
    <name evidence="13" type="ORF">NSCI0253_LOCUS1768</name>
</gene>
<evidence type="ECO:0000256" key="1">
    <source>
        <dbReference type="ARBA" id="ARBA00005032"/>
    </source>
</evidence>
<evidence type="ECO:0000256" key="7">
    <source>
        <dbReference type="ARBA" id="ARBA00022840"/>
    </source>
</evidence>
<keyword evidence="5 11" id="KW-0547">Nucleotide-binding</keyword>
<evidence type="ECO:0000256" key="6">
    <source>
        <dbReference type="ARBA" id="ARBA00022786"/>
    </source>
</evidence>